<dbReference type="Pfam" id="PF02277">
    <property type="entry name" value="DBI_PRT"/>
    <property type="match status" value="1"/>
</dbReference>
<organism evidence="12 13">
    <name type="scientific">Thiorhodovibrio frisius</name>
    <dbReference type="NCBI Taxonomy" id="631362"/>
    <lineage>
        <taxon>Bacteria</taxon>
        <taxon>Pseudomonadati</taxon>
        <taxon>Pseudomonadota</taxon>
        <taxon>Gammaproteobacteria</taxon>
        <taxon>Chromatiales</taxon>
        <taxon>Chromatiaceae</taxon>
        <taxon>Thiorhodovibrio</taxon>
    </lineage>
</organism>
<comment type="catalytic activity">
    <reaction evidence="9 10">
        <text>5,6-dimethylbenzimidazole + nicotinate beta-D-ribonucleotide = alpha-ribazole 5'-phosphate + nicotinate + H(+)</text>
        <dbReference type="Rhea" id="RHEA:11196"/>
        <dbReference type="ChEBI" id="CHEBI:15378"/>
        <dbReference type="ChEBI" id="CHEBI:15890"/>
        <dbReference type="ChEBI" id="CHEBI:32544"/>
        <dbReference type="ChEBI" id="CHEBI:57502"/>
        <dbReference type="ChEBI" id="CHEBI:57918"/>
        <dbReference type="EC" id="2.4.2.21"/>
    </reaction>
</comment>
<dbReference type="EMBL" id="JH603170">
    <property type="protein sequence ID" value="EIC20076.1"/>
    <property type="molecule type" value="Genomic_DNA"/>
</dbReference>
<dbReference type="Gene3D" id="3.40.50.10210">
    <property type="match status" value="1"/>
</dbReference>
<keyword evidence="13" id="KW-1185">Reference proteome</keyword>
<evidence type="ECO:0000256" key="7">
    <source>
        <dbReference type="ARBA" id="ARBA00022679"/>
    </source>
</evidence>
<dbReference type="eggNOG" id="COG2038">
    <property type="taxonomic scope" value="Bacteria"/>
</dbReference>
<dbReference type="HOGENOM" id="CLU_002982_0_0_6"/>
<dbReference type="GO" id="GO:0009236">
    <property type="term" value="P:cobalamin biosynthetic process"/>
    <property type="evidence" value="ECO:0007669"/>
    <property type="project" value="UniProtKB-UniRule"/>
</dbReference>
<comment type="similarity">
    <text evidence="2 10">Belongs to the CobT family.</text>
</comment>
<protein>
    <recommendedName>
        <fullName evidence="4 10">Nicotinate-nucleotide--dimethylbenzimidazole phosphoribosyltransferase</fullName>
        <shortName evidence="10">NN:DBI PRT</shortName>
        <ecNumber evidence="3 10">2.4.2.21</ecNumber>
    </recommendedName>
    <alternativeName>
        <fullName evidence="8 10">N(1)-alpha-phosphoribosyltransferase</fullName>
    </alternativeName>
</protein>
<keyword evidence="7 10" id="KW-0808">Transferase</keyword>
<evidence type="ECO:0000256" key="3">
    <source>
        <dbReference type="ARBA" id="ARBA00011991"/>
    </source>
</evidence>
<dbReference type="EC" id="2.4.2.21" evidence="3 10"/>
<dbReference type="CDD" id="cd02439">
    <property type="entry name" value="DMB-PRT_CobT"/>
    <property type="match status" value="1"/>
</dbReference>
<evidence type="ECO:0000256" key="11">
    <source>
        <dbReference type="SAM" id="MobiDB-lite"/>
    </source>
</evidence>
<dbReference type="NCBIfam" id="TIGR03160">
    <property type="entry name" value="cobT_DBIPRT"/>
    <property type="match status" value="1"/>
</dbReference>
<keyword evidence="6 10" id="KW-0328">Glycosyltransferase</keyword>
<feature type="region of interest" description="Disordered" evidence="11">
    <location>
        <begin position="10"/>
        <end position="31"/>
    </location>
</feature>
<dbReference type="NCBIfam" id="NF000996">
    <property type="entry name" value="PRK00105.1"/>
    <property type="match status" value="1"/>
</dbReference>
<dbReference type="InterPro" id="IPR036087">
    <property type="entry name" value="Nict_dMeBzImd_PRibTrfase_sf"/>
</dbReference>
<dbReference type="STRING" id="631362.Thi970DRAFT_03689"/>
<feature type="active site" description="Proton acceptor" evidence="10">
    <location>
        <position position="315"/>
    </location>
</feature>
<name>H8Z407_9GAMM</name>
<dbReference type="UniPathway" id="UPA00061">
    <property type="reaction ID" value="UER00516"/>
</dbReference>
<evidence type="ECO:0000313" key="13">
    <source>
        <dbReference type="Proteomes" id="UP000002964"/>
    </source>
</evidence>
<proteinExistence type="inferred from homology"/>
<evidence type="ECO:0000313" key="12">
    <source>
        <dbReference type="EMBL" id="EIC20076.1"/>
    </source>
</evidence>
<evidence type="ECO:0000256" key="1">
    <source>
        <dbReference type="ARBA" id="ARBA00005049"/>
    </source>
</evidence>
<dbReference type="AlphaFoldDB" id="H8Z407"/>
<dbReference type="InterPro" id="IPR023195">
    <property type="entry name" value="Nict_dMeBzImd_PRibTrfase_N"/>
</dbReference>
<dbReference type="HAMAP" id="MF_00230">
    <property type="entry name" value="CobT"/>
    <property type="match status" value="1"/>
</dbReference>
<dbReference type="Proteomes" id="UP000002964">
    <property type="component" value="Unassembled WGS sequence"/>
</dbReference>
<evidence type="ECO:0000256" key="10">
    <source>
        <dbReference type="HAMAP-Rule" id="MF_00230"/>
    </source>
</evidence>
<evidence type="ECO:0000256" key="5">
    <source>
        <dbReference type="ARBA" id="ARBA00022573"/>
    </source>
</evidence>
<evidence type="ECO:0000256" key="6">
    <source>
        <dbReference type="ARBA" id="ARBA00022676"/>
    </source>
</evidence>
<comment type="function">
    <text evidence="10">Catalyzes the synthesis of alpha-ribazole-5'-phosphate from nicotinate mononucleotide (NAMN) and 5,6-dimethylbenzimidazole (DMB).</text>
</comment>
<evidence type="ECO:0000256" key="8">
    <source>
        <dbReference type="ARBA" id="ARBA00030686"/>
    </source>
</evidence>
<dbReference type="FunFam" id="3.40.50.10210:FF:000001">
    <property type="entry name" value="Nicotinate-nucleotide--dimethylbenzimidazole phosphoribosyltransferase"/>
    <property type="match status" value="1"/>
</dbReference>
<evidence type="ECO:0000256" key="9">
    <source>
        <dbReference type="ARBA" id="ARBA00047340"/>
    </source>
</evidence>
<dbReference type="PANTHER" id="PTHR43463:SF1">
    <property type="entry name" value="NICOTINATE-NUCLEOTIDE--DIMETHYLBENZIMIDAZOLE PHOSPHORIBOSYLTRANSFERASE"/>
    <property type="match status" value="1"/>
</dbReference>
<dbReference type="SUPFAM" id="SSF52733">
    <property type="entry name" value="Nicotinate mononucleotide:5,6-dimethylbenzimidazole phosphoribosyltransferase (CobT)"/>
    <property type="match status" value="1"/>
</dbReference>
<dbReference type="RefSeq" id="WP_009150479.1">
    <property type="nucleotide sequence ID" value="NZ_CP121471.1"/>
</dbReference>
<dbReference type="OrthoDB" id="9781491at2"/>
<sequence>MEWLGIAAVQPSTKHRKGAEARQDQLTKPPGSLGRLEHLACQLAELQARERPQVERIQIVVFAGDHGIARAGVSAFPQEVTAAMVRNFAAGGAAISVLAKQLGAEFEVVNLGTVIDPGPLPGVKDYRLGPGTASFDEHPAMTEHQLACALGAGRHAVERAHLQGCELFIGGEMGIGNTTSAAAIACALLGQPAEILAGPGTGLDLAGVARKTAVIASALRQHREACASPLETLRCLGGFEIAALAGAYVACAQIGLPVVIDGFISSAAALTATRLCLGAEKWFLFSHNSAEPGHRLMLEAMHAKPLLDIGMRLGEGSGAAMAVPMLRMACALHNDMATFAEAEVASSRQPADA</sequence>
<reference evidence="12 13" key="2">
    <citation type="submission" date="2011-11" db="EMBL/GenBank/DDBJ databases">
        <authorList>
            <consortium name="US DOE Joint Genome Institute"/>
            <person name="Lucas S."/>
            <person name="Han J."/>
            <person name="Lapidus A."/>
            <person name="Cheng J.-F."/>
            <person name="Goodwin L."/>
            <person name="Pitluck S."/>
            <person name="Peters L."/>
            <person name="Ovchinnikova G."/>
            <person name="Zhang X."/>
            <person name="Detter J.C."/>
            <person name="Han C."/>
            <person name="Tapia R."/>
            <person name="Land M."/>
            <person name="Hauser L."/>
            <person name="Kyrpides N."/>
            <person name="Ivanova N."/>
            <person name="Pagani I."/>
            <person name="Vogl K."/>
            <person name="Liu Z."/>
            <person name="Overmann J."/>
            <person name="Frigaard N.-U."/>
            <person name="Bryant D."/>
            <person name="Woyke T."/>
        </authorList>
    </citation>
    <scope>NUCLEOTIDE SEQUENCE [LARGE SCALE GENOMIC DNA]</scope>
    <source>
        <strain evidence="12 13">970</strain>
    </source>
</reference>
<reference evidence="13" key="1">
    <citation type="submission" date="2011-06" db="EMBL/GenBank/DDBJ databases">
        <authorList>
            <consortium name="US DOE Joint Genome Institute (JGI-PGF)"/>
            <person name="Lucas S."/>
            <person name="Han J."/>
            <person name="Lapidus A."/>
            <person name="Cheng J.-F."/>
            <person name="Goodwin L."/>
            <person name="Pitluck S."/>
            <person name="Peters L."/>
            <person name="Land M.L."/>
            <person name="Hauser L."/>
            <person name="Vogl K."/>
            <person name="Liu Z."/>
            <person name="Overmann J."/>
            <person name="Frigaard N.-U."/>
            <person name="Bryant D.A."/>
            <person name="Woyke T.J."/>
        </authorList>
    </citation>
    <scope>NUCLEOTIDE SEQUENCE [LARGE SCALE GENOMIC DNA]</scope>
    <source>
        <strain evidence="13">970</strain>
    </source>
</reference>
<dbReference type="Gene3D" id="1.10.1610.10">
    <property type="match status" value="1"/>
</dbReference>
<dbReference type="GO" id="GO:0008939">
    <property type="term" value="F:nicotinate-nucleotide-dimethylbenzimidazole phosphoribosyltransferase activity"/>
    <property type="evidence" value="ECO:0007669"/>
    <property type="project" value="UniProtKB-UniRule"/>
</dbReference>
<gene>
    <name evidence="10" type="primary">cobT</name>
    <name evidence="12" type="ORF">Thi970DRAFT_03689</name>
</gene>
<dbReference type="InterPro" id="IPR017846">
    <property type="entry name" value="Nict_dMeBzImd_PRibTrfase_bact"/>
</dbReference>
<dbReference type="PANTHER" id="PTHR43463">
    <property type="entry name" value="NICOTINATE-NUCLEOTIDE--DIMETHYLBENZIMIDAZOLE PHOSPHORIBOSYLTRANSFERASE"/>
    <property type="match status" value="1"/>
</dbReference>
<evidence type="ECO:0000256" key="2">
    <source>
        <dbReference type="ARBA" id="ARBA00007110"/>
    </source>
</evidence>
<evidence type="ECO:0000256" key="4">
    <source>
        <dbReference type="ARBA" id="ARBA00015486"/>
    </source>
</evidence>
<comment type="pathway">
    <text evidence="1 10">Nucleoside biosynthesis; alpha-ribazole biosynthesis; alpha-ribazole from 5,6-dimethylbenzimidazole: step 1/2.</text>
</comment>
<dbReference type="InterPro" id="IPR003200">
    <property type="entry name" value="Nict_dMeBzImd_PRibTrfase"/>
</dbReference>
<keyword evidence="5 10" id="KW-0169">Cobalamin biosynthesis</keyword>
<accession>H8Z407</accession>